<protein>
    <submittedName>
        <fullName evidence="1">Uncharacterized protein</fullName>
    </submittedName>
</protein>
<dbReference type="EMBL" id="CACVBM020000976">
    <property type="protein sequence ID" value="CAA7025063.1"/>
    <property type="molecule type" value="Genomic_DNA"/>
</dbReference>
<organism evidence="1 2">
    <name type="scientific">Microthlaspi erraticum</name>
    <dbReference type="NCBI Taxonomy" id="1685480"/>
    <lineage>
        <taxon>Eukaryota</taxon>
        <taxon>Viridiplantae</taxon>
        <taxon>Streptophyta</taxon>
        <taxon>Embryophyta</taxon>
        <taxon>Tracheophyta</taxon>
        <taxon>Spermatophyta</taxon>
        <taxon>Magnoliopsida</taxon>
        <taxon>eudicotyledons</taxon>
        <taxon>Gunneridae</taxon>
        <taxon>Pentapetalae</taxon>
        <taxon>rosids</taxon>
        <taxon>malvids</taxon>
        <taxon>Brassicales</taxon>
        <taxon>Brassicaceae</taxon>
        <taxon>Coluteocarpeae</taxon>
        <taxon>Microthlaspi</taxon>
    </lineage>
</organism>
<evidence type="ECO:0000313" key="2">
    <source>
        <dbReference type="Proteomes" id="UP000467841"/>
    </source>
</evidence>
<reference evidence="1" key="1">
    <citation type="submission" date="2020-01" db="EMBL/GenBank/DDBJ databases">
        <authorList>
            <person name="Mishra B."/>
        </authorList>
    </citation>
    <scope>NUCLEOTIDE SEQUENCE [LARGE SCALE GENOMIC DNA]</scope>
</reference>
<evidence type="ECO:0000313" key="1">
    <source>
        <dbReference type="EMBL" id="CAA7025063.1"/>
    </source>
</evidence>
<accession>A0A6D2IBE7</accession>
<keyword evidence="2" id="KW-1185">Reference proteome</keyword>
<comment type="caution">
    <text evidence="1">The sequence shown here is derived from an EMBL/GenBank/DDBJ whole genome shotgun (WGS) entry which is preliminary data.</text>
</comment>
<gene>
    <name evidence="1" type="ORF">MERR_LOCUS12298</name>
</gene>
<name>A0A6D2IBE7_9BRAS</name>
<dbReference type="AlphaFoldDB" id="A0A6D2IBE7"/>
<sequence length="177" mass="20137">MDSSKELVALQKSYSRERKLWSLEMKMRAVIRGESMKMLGLLLKPDGALLLLRRGWLTDPELTCLQLVLRLYGWGNLRLLKSSVENSAQLPMKHKTWEEIQRQEAGQETVEKSSAKFETKKTAMGTALDTDNMDLDEIVGHLQAYEMEIAPIWKSSKGIAFVAETATTFKSSRTKWG</sequence>
<proteinExistence type="predicted"/>
<dbReference type="Proteomes" id="UP000467841">
    <property type="component" value="Unassembled WGS sequence"/>
</dbReference>